<keyword evidence="3" id="KW-1185">Reference proteome</keyword>
<dbReference type="AlphaFoldDB" id="E4ZH84"/>
<keyword evidence="1" id="KW-0732">Signal</keyword>
<name>E4ZH84_LEPMJ</name>
<gene>
    <name evidence="2" type="ORF">LEMA_uP056880.1</name>
</gene>
<dbReference type="EMBL" id="FP929065">
    <property type="protein sequence ID" value="CBX90654.1"/>
    <property type="molecule type" value="Genomic_DNA"/>
</dbReference>
<reference evidence="3" key="1">
    <citation type="journal article" date="2011" name="Nat. Commun.">
        <title>Effector diversification within compartments of the Leptosphaeria maculans genome affected by Repeat-Induced Point mutations.</title>
        <authorList>
            <person name="Rouxel T."/>
            <person name="Grandaubert J."/>
            <person name="Hane J.K."/>
            <person name="Hoede C."/>
            <person name="van de Wouw A.P."/>
            <person name="Couloux A."/>
            <person name="Dominguez V."/>
            <person name="Anthouard V."/>
            <person name="Bally P."/>
            <person name="Bourras S."/>
            <person name="Cozijnsen A.J."/>
            <person name="Ciuffetti L.M."/>
            <person name="Degrave A."/>
            <person name="Dilmaghani A."/>
            <person name="Duret L."/>
            <person name="Fudal I."/>
            <person name="Goodwin S.B."/>
            <person name="Gout L."/>
            <person name="Glaser N."/>
            <person name="Linglin J."/>
            <person name="Kema G.H.J."/>
            <person name="Lapalu N."/>
            <person name="Lawrence C.B."/>
            <person name="May K."/>
            <person name="Meyer M."/>
            <person name="Ollivier B."/>
            <person name="Poulain J."/>
            <person name="Schoch C.L."/>
            <person name="Simon A."/>
            <person name="Spatafora J.W."/>
            <person name="Stachowiak A."/>
            <person name="Turgeon B.G."/>
            <person name="Tyler B.M."/>
            <person name="Vincent D."/>
            <person name="Weissenbach J."/>
            <person name="Amselem J."/>
            <person name="Quesneville H."/>
            <person name="Oliver R.P."/>
            <person name="Wincker P."/>
            <person name="Balesdent M.-H."/>
            <person name="Howlett B.J."/>
        </authorList>
    </citation>
    <scope>NUCLEOTIDE SEQUENCE [LARGE SCALE GENOMIC DNA]</scope>
    <source>
        <strain evidence="3">JN3 / isolate v23.1.3 / race Av1-4-5-6-7-8</strain>
    </source>
</reference>
<feature type="chain" id="PRO_5003192923" evidence="1">
    <location>
        <begin position="22"/>
        <end position="48"/>
    </location>
</feature>
<evidence type="ECO:0000313" key="2">
    <source>
        <dbReference type="EMBL" id="CBX90654.1"/>
    </source>
</evidence>
<sequence length="48" mass="5251">MTCMMVAFFCTVMLTLQVLNSTVCPRLSKKRIPKACNAVEVSKGLVTS</sequence>
<dbReference type="InParanoid" id="E4ZH84"/>
<organism evidence="3">
    <name type="scientific">Leptosphaeria maculans (strain JN3 / isolate v23.1.3 / race Av1-4-5-6-7-8)</name>
    <name type="common">Blackleg fungus</name>
    <name type="synonym">Phoma lingam</name>
    <dbReference type="NCBI Taxonomy" id="985895"/>
    <lineage>
        <taxon>Eukaryota</taxon>
        <taxon>Fungi</taxon>
        <taxon>Dikarya</taxon>
        <taxon>Ascomycota</taxon>
        <taxon>Pezizomycotina</taxon>
        <taxon>Dothideomycetes</taxon>
        <taxon>Pleosporomycetidae</taxon>
        <taxon>Pleosporales</taxon>
        <taxon>Pleosporineae</taxon>
        <taxon>Leptosphaeriaceae</taxon>
        <taxon>Plenodomus</taxon>
        <taxon>Plenodomus lingam/Leptosphaeria maculans species complex</taxon>
    </lineage>
</organism>
<accession>E4ZH84</accession>
<dbReference type="VEuPathDB" id="FungiDB:LEMA_uP056880.1"/>
<evidence type="ECO:0000256" key="1">
    <source>
        <dbReference type="SAM" id="SignalP"/>
    </source>
</evidence>
<feature type="signal peptide" evidence="1">
    <location>
        <begin position="1"/>
        <end position="21"/>
    </location>
</feature>
<evidence type="ECO:0000313" key="3">
    <source>
        <dbReference type="Proteomes" id="UP000002668"/>
    </source>
</evidence>
<dbReference type="HOGENOM" id="CLU_3160109_0_0_1"/>
<proteinExistence type="predicted"/>
<protein>
    <submittedName>
        <fullName evidence="2">Predicted protein</fullName>
    </submittedName>
</protein>
<dbReference type="Proteomes" id="UP000002668">
    <property type="component" value="Genome"/>
</dbReference>